<evidence type="ECO:0000313" key="2">
    <source>
        <dbReference type="EMBL" id="AFJ97326.1"/>
    </source>
</evidence>
<dbReference type="AlphaFoldDB" id="I2ECC9"/>
<dbReference type="SUPFAM" id="SSF142921">
    <property type="entry name" value="WGR domain-like"/>
    <property type="match status" value="1"/>
</dbReference>
<dbReference type="InterPro" id="IPR036930">
    <property type="entry name" value="WGR_dom_sf"/>
</dbReference>
<dbReference type="SMART" id="SM00773">
    <property type="entry name" value="WGR"/>
    <property type="match status" value="1"/>
</dbReference>
<dbReference type="InterPro" id="IPR049809">
    <property type="entry name" value="YehF/YfeS-like_WGR"/>
</dbReference>
<dbReference type="PROSITE" id="PS51977">
    <property type="entry name" value="WGR"/>
    <property type="match status" value="1"/>
</dbReference>
<organism evidence="2">
    <name type="scientific">Paracoccus aestuarii</name>
    <dbReference type="NCBI Taxonomy" id="453842"/>
    <lineage>
        <taxon>Bacteria</taxon>
        <taxon>Pseudomonadati</taxon>
        <taxon>Pseudomonadota</taxon>
        <taxon>Alphaproteobacteria</taxon>
        <taxon>Rhodobacterales</taxon>
        <taxon>Paracoccaceae</taxon>
        <taxon>Paracoccus</taxon>
    </lineage>
</organism>
<dbReference type="Gene3D" id="2.20.140.10">
    <property type="entry name" value="WGR domain"/>
    <property type="match status" value="1"/>
</dbReference>
<dbReference type="EMBL" id="JQ684025">
    <property type="protein sequence ID" value="AFJ97326.1"/>
    <property type="molecule type" value="Genomic_DNA"/>
</dbReference>
<keyword evidence="2" id="KW-0614">Plasmid</keyword>
<geneLocation type="plasmid" evidence="2">
    <name>pAES4</name>
</geneLocation>
<dbReference type="CDD" id="cd07996">
    <property type="entry name" value="WGR_MMR_like"/>
    <property type="match status" value="1"/>
</dbReference>
<sequence length="110" mass="12833">MLAIVLLTRVMIGTIQTGKQCRMDARTTMQSYLEKRDPTKNLARFHSLMVLPDLFGGWTFEREWGRIGQAGQVRRIYFPSQEEATQALLEVETAKKRRGYWLRPQQLGLF</sequence>
<evidence type="ECO:0000259" key="1">
    <source>
        <dbReference type="PROSITE" id="PS51977"/>
    </source>
</evidence>
<accession>I2ECC9</accession>
<name>I2ECC9_9RHOB</name>
<protein>
    <recommendedName>
        <fullName evidence="1">WGR domain-containing protein</fullName>
    </recommendedName>
</protein>
<dbReference type="Pfam" id="PF05406">
    <property type="entry name" value="WGR"/>
    <property type="match status" value="1"/>
</dbReference>
<reference evidence="2" key="1">
    <citation type="journal article" date="2013" name="PLoS ONE">
        <title>Plasmids of Carotenoid-Producing Paracoccus spp. (Alphaproteobacteria) - Structure, Diversity and Evolution.</title>
        <authorList>
            <person name="Maj A."/>
            <person name="Dziewit L."/>
            <person name="Czarnecki J."/>
            <person name="Wlodarczyk M."/>
            <person name="Baj J."/>
            <person name="Skrzypczyk G."/>
            <person name="Giersz D."/>
            <person name="Bartosik D."/>
        </authorList>
    </citation>
    <scope>NUCLEOTIDE SEQUENCE</scope>
    <source>
        <strain evidence="2">DSM 19484</strain>
        <plasmid evidence="2">pAES4</plasmid>
    </source>
</reference>
<dbReference type="InterPro" id="IPR008893">
    <property type="entry name" value="WGR_domain"/>
</dbReference>
<feature type="domain" description="WGR" evidence="1">
    <location>
        <begin position="18"/>
        <end position="110"/>
    </location>
</feature>
<proteinExistence type="predicted"/>